<dbReference type="PANTHER" id="PTHR10579">
    <property type="entry name" value="CALCIUM-ACTIVATED CHLORIDE CHANNEL REGULATOR"/>
    <property type="match status" value="1"/>
</dbReference>
<dbReference type="PROSITE" id="PS50234">
    <property type="entry name" value="VWFA"/>
    <property type="match status" value="1"/>
</dbReference>
<dbReference type="InterPro" id="IPR008969">
    <property type="entry name" value="CarboxyPept-like_regulatory"/>
</dbReference>
<dbReference type="Pfam" id="PF13620">
    <property type="entry name" value="CarboxypepD_reg"/>
    <property type="match status" value="1"/>
</dbReference>
<feature type="signal peptide" evidence="2">
    <location>
        <begin position="1"/>
        <end position="20"/>
    </location>
</feature>
<feature type="region of interest" description="Disordered" evidence="1">
    <location>
        <begin position="33"/>
        <end position="54"/>
    </location>
</feature>
<dbReference type="Pfam" id="PF12450">
    <property type="entry name" value="vWF_A"/>
    <property type="match status" value="1"/>
</dbReference>
<gene>
    <name evidence="4" type="ORF">LuPra_00694</name>
</gene>
<evidence type="ECO:0000313" key="4">
    <source>
        <dbReference type="EMBL" id="AMY07521.1"/>
    </source>
</evidence>
<dbReference type="EMBL" id="CP015136">
    <property type="protein sequence ID" value="AMY07521.1"/>
    <property type="molecule type" value="Genomic_DNA"/>
</dbReference>
<dbReference type="RefSeq" id="WP_162271286.1">
    <property type="nucleotide sequence ID" value="NZ_CP015136.1"/>
</dbReference>
<dbReference type="SMART" id="SM00327">
    <property type="entry name" value="VWA"/>
    <property type="match status" value="1"/>
</dbReference>
<dbReference type="Pfam" id="PF12034">
    <property type="entry name" value="YfbK_C"/>
    <property type="match status" value="1"/>
</dbReference>
<dbReference type="GO" id="GO:0005506">
    <property type="term" value="F:iron ion binding"/>
    <property type="evidence" value="ECO:0007669"/>
    <property type="project" value="InterPro"/>
</dbReference>
<dbReference type="SUPFAM" id="SSF53300">
    <property type="entry name" value="vWA-like"/>
    <property type="match status" value="1"/>
</dbReference>
<dbReference type="Proteomes" id="UP000076079">
    <property type="component" value="Chromosome"/>
</dbReference>
<evidence type="ECO:0000256" key="1">
    <source>
        <dbReference type="SAM" id="MobiDB-lite"/>
    </source>
</evidence>
<dbReference type="InterPro" id="IPR021908">
    <property type="entry name" value="YfbK_C"/>
</dbReference>
<dbReference type="InterPro" id="IPR002035">
    <property type="entry name" value="VWF_A"/>
</dbReference>
<dbReference type="PATRIC" id="fig|1813736.3.peg.728"/>
<sequence length="671" mass="70949" precursor="true">MHRSLVAAALIAVCAMVGYAAVPLGVSPRITQPAATGNQAPRDRPGQAAATQRPAQQAAVATIEGQVLDATGAPMTGAVVDAWHEASGWRALALTDKEGRFRLQAVPAGSVTMTVRRGPIEFAQVIQVGTGMGRLTLRDARPDASDMVQARSMAGAMAARQASPAPATSAPMYATGKVYTQEMRSRGVGVIPPPTSMDAYARVDPSGFRRVGDAPLSTFSVDVDTASYTNARRFLVEAGLPPADAVRVEEWINYFPYAYASPEGHDAFRVNTQLTACPWNAEHQLLRIGVRGREVPTTNAPARNLVFLVDVSGSMLSRDKLPLVRTSLKMLADQLTARDRIALVVYAGRTETVLPSTPGNQRERIHGAIEQLEAGGSTNGAGGIQLAYQAAREGFIAGGVNRVVLATDGDFNVGVTSIGELARLIEKERESGVFLSVLGVGRGNLKDTTLEMLADRGNGNYAYVDSLQEARRALVEQVGATLVTIAKDVKLQVEFNPRHVAAYRLIGYENRALRTEDFADDARDAGEIGAGHTVTALYEIVPPGRDAHLPGTTTLRYQQTPAPRGDGGDELATVSVRHKQPDGGASALQAHRVAAKVVQADTDAAFAAAVAEAALVLRKDPLATRASLASATTRAAAALGADKGGWRAEFVRLMQLAASLQALEASPTSEQ</sequence>
<dbReference type="PANTHER" id="PTHR10579:SF43">
    <property type="entry name" value="ZINC FINGER (C3HC4-TYPE RING FINGER) FAMILY PROTEIN"/>
    <property type="match status" value="1"/>
</dbReference>
<dbReference type="Gene3D" id="2.60.130.10">
    <property type="entry name" value="Aromatic compound dioxygenase"/>
    <property type="match status" value="1"/>
</dbReference>
<dbReference type="SUPFAM" id="SSF49464">
    <property type="entry name" value="Carboxypeptidase regulatory domain-like"/>
    <property type="match status" value="1"/>
</dbReference>
<dbReference type="AlphaFoldDB" id="A0A143PG78"/>
<dbReference type="InterPro" id="IPR015889">
    <property type="entry name" value="Intradiol_dOase_core"/>
</dbReference>
<dbReference type="InterPro" id="IPR022156">
    <property type="entry name" value="Uncharacterised_YfbK_N"/>
</dbReference>
<reference evidence="4 5" key="1">
    <citation type="journal article" date="2016" name="Genome Announc.">
        <title>First Complete Genome Sequence of a Subdivision 6 Acidobacterium Strain.</title>
        <authorList>
            <person name="Huang S."/>
            <person name="Vieira S."/>
            <person name="Bunk B."/>
            <person name="Riedel T."/>
            <person name="Sproer C."/>
            <person name="Overmann J."/>
        </authorList>
    </citation>
    <scope>NUCLEOTIDE SEQUENCE [LARGE SCALE GENOMIC DNA]</scope>
    <source>
        <strain evidence="5">DSM 100886 HEG_-6_39</strain>
    </source>
</reference>
<dbReference type="Gene3D" id="3.40.50.410">
    <property type="entry name" value="von Willebrand factor, type A domain"/>
    <property type="match status" value="1"/>
</dbReference>
<dbReference type="STRING" id="1855912.LuPra_00694"/>
<organism evidence="4 5">
    <name type="scientific">Luteitalea pratensis</name>
    <dbReference type="NCBI Taxonomy" id="1855912"/>
    <lineage>
        <taxon>Bacteria</taxon>
        <taxon>Pseudomonadati</taxon>
        <taxon>Acidobacteriota</taxon>
        <taxon>Vicinamibacteria</taxon>
        <taxon>Vicinamibacterales</taxon>
        <taxon>Vicinamibacteraceae</taxon>
        <taxon>Luteitalea</taxon>
    </lineage>
</organism>
<evidence type="ECO:0000256" key="2">
    <source>
        <dbReference type="SAM" id="SignalP"/>
    </source>
</evidence>
<keyword evidence="2" id="KW-0732">Signal</keyword>
<protein>
    <submittedName>
        <fullName evidence="4">Cobaltochelatase subunit</fullName>
    </submittedName>
</protein>
<name>A0A143PG78_LUTPR</name>
<dbReference type="GO" id="GO:0016702">
    <property type="term" value="F:oxidoreductase activity, acting on single donors with incorporation of molecular oxygen, incorporation of two atoms of oxygen"/>
    <property type="evidence" value="ECO:0007669"/>
    <property type="project" value="InterPro"/>
</dbReference>
<feature type="domain" description="VWFA" evidence="3">
    <location>
        <begin position="304"/>
        <end position="478"/>
    </location>
</feature>
<accession>A0A143PG78</accession>
<evidence type="ECO:0000313" key="5">
    <source>
        <dbReference type="Proteomes" id="UP000076079"/>
    </source>
</evidence>
<reference evidence="5" key="2">
    <citation type="submission" date="2016-04" db="EMBL/GenBank/DDBJ databases">
        <title>First Complete Genome Sequence of a Subdivision 6 Acidobacterium.</title>
        <authorList>
            <person name="Huang S."/>
            <person name="Vieira S."/>
            <person name="Bunk B."/>
            <person name="Riedel T."/>
            <person name="Sproeer C."/>
            <person name="Overmann J."/>
        </authorList>
    </citation>
    <scope>NUCLEOTIDE SEQUENCE [LARGE SCALE GENOMIC DNA]</scope>
    <source>
        <strain evidence="5">DSM 100886 HEG_-6_39</strain>
    </source>
</reference>
<proteinExistence type="predicted"/>
<dbReference type="InterPro" id="IPR036465">
    <property type="entry name" value="vWFA_dom_sf"/>
</dbReference>
<evidence type="ECO:0000259" key="3">
    <source>
        <dbReference type="PROSITE" id="PS50234"/>
    </source>
</evidence>
<dbReference type="Pfam" id="PF00092">
    <property type="entry name" value="VWA"/>
    <property type="match status" value="1"/>
</dbReference>
<keyword evidence="5" id="KW-1185">Reference proteome</keyword>
<dbReference type="KEGG" id="abac:LuPra_00694"/>
<dbReference type="CDD" id="cd01465">
    <property type="entry name" value="vWA_subgroup"/>
    <property type="match status" value="1"/>
</dbReference>
<dbReference type="InterPro" id="IPR051266">
    <property type="entry name" value="CLCR"/>
</dbReference>
<feature type="chain" id="PRO_5007511260" evidence="2">
    <location>
        <begin position="21"/>
        <end position="671"/>
    </location>
</feature>